<gene>
    <name evidence="1" type="ORF">AN396_11035</name>
</gene>
<evidence type="ECO:0000313" key="1">
    <source>
        <dbReference type="EMBL" id="ONI38300.1"/>
    </source>
</evidence>
<protein>
    <submittedName>
        <fullName evidence="1">Uncharacterized protein</fullName>
    </submittedName>
</protein>
<accession>A0ACC8X8I0</accession>
<comment type="caution">
    <text evidence="1">The sequence shown here is derived from an EMBL/GenBank/DDBJ whole genome shotgun (WGS) entry which is preliminary data.</text>
</comment>
<reference evidence="1" key="1">
    <citation type="submission" date="2016-08" db="EMBL/GenBank/DDBJ databases">
        <authorList>
            <person name="Ngugi D.K."/>
            <person name="Miyake S."/>
            <person name="Stingl U."/>
        </authorList>
    </citation>
    <scope>NUCLEOTIDE SEQUENCE</scope>
    <source>
        <strain evidence="1">SCG-B11WGA-EpuloA1</strain>
    </source>
</reference>
<proteinExistence type="predicted"/>
<evidence type="ECO:0000313" key="2">
    <source>
        <dbReference type="Proteomes" id="UP000188605"/>
    </source>
</evidence>
<name>A0ACC8X8I0_9FIRM</name>
<dbReference type="EMBL" id="LJDB01000090">
    <property type="protein sequence ID" value="ONI38300.1"/>
    <property type="molecule type" value="Genomic_DNA"/>
</dbReference>
<keyword evidence="2" id="KW-1185">Reference proteome</keyword>
<organism evidence="1 2">
    <name type="scientific">Candidatus Epulonipiscium fishelsonii</name>
    <dbReference type="NCBI Taxonomy" id="77094"/>
    <lineage>
        <taxon>Bacteria</taxon>
        <taxon>Bacillati</taxon>
        <taxon>Bacillota</taxon>
        <taxon>Clostridia</taxon>
        <taxon>Lachnospirales</taxon>
        <taxon>Lachnospiraceae</taxon>
        <taxon>Candidatus Epulonipiscium</taxon>
    </lineage>
</organism>
<sequence length="154" mass="17872">MKINIFNVTGILSPSNEQMHISYSFYIKDITNLRFSFDYNPKQLNNEQEAKAIITKCLNKYTEISQEEIEDSWEQYLPIKNLLTISVDDPYMFRGAAHRQPSNNVICIEEQKATEGFVKGKIVDGYWKITISTHAIVTESCVYKLEVWTESCDE</sequence>
<dbReference type="Proteomes" id="UP000188605">
    <property type="component" value="Unassembled WGS sequence"/>
</dbReference>